<dbReference type="Pfam" id="PF01453">
    <property type="entry name" value="B_lectin"/>
    <property type="match status" value="1"/>
</dbReference>
<dbReference type="AlphaFoldDB" id="A0A1U7Z475"/>
<keyword evidence="2 19" id="KW-0723">Serine/threonine-protein kinase</keyword>
<dbReference type="GO" id="GO:0030246">
    <property type="term" value="F:carbohydrate binding"/>
    <property type="evidence" value="ECO:0007669"/>
    <property type="project" value="UniProtKB-KW"/>
</dbReference>
<evidence type="ECO:0000256" key="8">
    <source>
        <dbReference type="ARBA" id="ARBA00022734"/>
    </source>
</evidence>
<evidence type="ECO:0000256" key="6">
    <source>
        <dbReference type="ARBA" id="ARBA00022692"/>
    </source>
</evidence>
<dbReference type="PIRSF" id="PIRSF000641">
    <property type="entry name" value="SRK"/>
    <property type="match status" value="1"/>
</dbReference>
<dbReference type="SUPFAM" id="SSF56112">
    <property type="entry name" value="Protein kinase-like (PK-like)"/>
    <property type="match status" value="1"/>
</dbReference>
<keyword evidence="8" id="KW-0430">Lectin</keyword>
<comment type="similarity">
    <text evidence="19">Belongs to the protein kinase superfamily. Ser/Thr protein kinase family.</text>
</comment>
<evidence type="ECO:0000256" key="14">
    <source>
        <dbReference type="ARBA" id="ARBA00023157"/>
    </source>
</evidence>
<name>A0A1U7Z475_NELNU</name>
<dbReference type="GO" id="GO:0106310">
    <property type="term" value="F:protein serine kinase activity"/>
    <property type="evidence" value="ECO:0007669"/>
    <property type="project" value="RHEA"/>
</dbReference>
<keyword evidence="15" id="KW-0675">Receptor</keyword>
<dbReference type="RefSeq" id="XP_010242119.1">
    <property type="nucleotide sequence ID" value="XM_010243817.2"/>
</dbReference>
<dbReference type="OMA" id="FNGECYY"/>
<evidence type="ECO:0000256" key="18">
    <source>
        <dbReference type="ARBA" id="ARBA00048679"/>
    </source>
</evidence>
<dbReference type="InterPro" id="IPR051343">
    <property type="entry name" value="G-type_lectin_kinases/EP1-like"/>
</dbReference>
<evidence type="ECO:0000313" key="21">
    <source>
        <dbReference type="RefSeq" id="XP_010242119.1"/>
    </source>
</evidence>
<evidence type="ECO:0000256" key="5">
    <source>
        <dbReference type="ARBA" id="ARBA00022679"/>
    </source>
</evidence>
<dbReference type="InterPro" id="IPR011009">
    <property type="entry name" value="Kinase-like_dom_sf"/>
</dbReference>
<dbReference type="Gene3D" id="1.10.510.10">
    <property type="entry name" value="Transferase(Phosphotransferase) domain 1"/>
    <property type="match status" value="1"/>
</dbReference>
<dbReference type="KEGG" id="nnu:104586549"/>
<keyword evidence="6" id="KW-0812">Transmembrane</keyword>
<dbReference type="PROSITE" id="PS50011">
    <property type="entry name" value="PROTEIN_KINASE_DOM"/>
    <property type="match status" value="1"/>
</dbReference>
<dbReference type="PROSITE" id="PS50927">
    <property type="entry name" value="BULB_LECTIN"/>
    <property type="match status" value="1"/>
</dbReference>
<evidence type="ECO:0000256" key="10">
    <source>
        <dbReference type="ARBA" id="ARBA00022777"/>
    </source>
</evidence>
<accession>A0A1U7Z475</accession>
<dbReference type="Gene3D" id="3.30.200.20">
    <property type="entry name" value="Phosphorylase Kinase, domain 1"/>
    <property type="match status" value="1"/>
</dbReference>
<dbReference type="SMART" id="SM00220">
    <property type="entry name" value="S_TKc"/>
    <property type="match status" value="1"/>
</dbReference>
<keyword evidence="13" id="KW-0472">Membrane</keyword>
<evidence type="ECO:0000256" key="9">
    <source>
        <dbReference type="ARBA" id="ARBA00022741"/>
    </source>
</evidence>
<dbReference type="FunFam" id="1.10.510.10:FF:000248">
    <property type="entry name" value="S-receptor-like kinase 5"/>
    <property type="match status" value="1"/>
</dbReference>
<dbReference type="GO" id="GO:0005524">
    <property type="term" value="F:ATP binding"/>
    <property type="evidence" value="ECO:0007669"/>
    <property type="project" value="UniProtKB-UniRule"/>
</dbReference>
<evidence type="ECO:0000256" key="17">
    <source>
        <dbReference type="ARBA" id="ARBA00047899"/>
    </source>
</evidence>
<dbReference type="PROSITE" id="PS00108">
    <property type="entry name" value="PROTEIN_KINASE_ST"/>
    <property type="match status" value="1"/>
</dbReference>
<evidence type="ECO:0000256" key="7">
    <source>
        <dbReference type="ARBA" id="ARBA00022729"/>
    </source>
</evidence>
<evidence type="ECO:0000256" key="19">
    <source>
        <dbReference type="PIRNR" id="PIRNR000641"/>
    </source>
</evidence>
<gene>
    <name evidence="21" type="primary">LOC104586549</name>
</gene>
<evidence type="ECO:0000256" key="13">
    <source>
        <dbReference type="ARBA" id="ARBA00023136"/>
    </source>
</evidence>
<dbReference type="FunFam" id="2.90.10.30:FF:000003">
    <property type="entry name" value="Os04g0303100 protein"/>
    <property type="match status" value="1"/>
</dbReference>
<evidence type="ECO:0000256" key="16">
    <source>
        <dbReference type="ARBA" id="ARBA00023180"/>
    </source>
</evidence>
<evidence type="ECO:0000256" key="2">
    <source>
        <dbReference type="ARBA" id="ARBA00022527"/>
    </source>
</evidence>
<keyword evidence="5 19" id="KW-0808">Transferase</keyword>
<dbReference type="OrthoDB" id="4062651at2759"/>
<dbReference type="InterPro" id="IPR003609">
    <property type="entry name" value="Pan_app"/>
</dbReference>
<sequence>MSLSWMLFCVLCHHLLVLPTSFYSITNAQSFDYPIANLSTLWTNNLPSLSHNVNFTDRSRVRSLLLRSNPAGFGPSFACGFYCNGTCDSFLFAIFIVQTNSGGGITRPSSGFPQVIWSANRDNPVKENATLQLSGDGDLILKDVDGTLVWSTNTTGNSVVGLNMTETGNLVLFDGNNKAVWQSFEHPTDCLVPGQTLVEGQRLTASISSSNWTTGVLSLFVTSNGLFALAESDPPQQIYYRKKITGTKLDAGPSYVRFLNGSLSLYILSAEPRQPDDTIPVKPATSMQYIKFGSDGHLRVYEWNSTSGWTEVGDLLTKDLSDGECSYPTVCGNYGICSTGQCSCPIGTGNNDSYFRQLSDRQLNLGCSESTPLSCEASENHSFQELKDVTYFIFFVGDANTTEMSLENCRQACLNNCSCKAALFLYHTNASAGSCFLPTKLFSLIDNDKNKYKYNTSAFIKVQIPDVSPTPSLLEKKTSQTVIILGSSLAALFSVFIVVCILIILYRKKNDEEEYEEDDLHQVPGMPRRFSYQDLKDATENFCKKLGEGGFGSVFEGTLGNGTKVAVKCLDGLGQVKKSFLAEVETIGSIHHVNLVRLIGFCSEKSHRLLVYEFMSNGSLDKWIFCRNQEQSLDWKTRRKIIFDIAKGLAYLHEDCRQRILHLDIKPQNILLDDNFNAKVSDFGLSKLIDRDQSEVVTTMRGTPGYLAPEWLSSMITEKVDVYSFGVVVMEIVCGRKNLDRSQSEDSMHLISLIQRKAEEGQLFEMIDRYNEDMQLHGEEAMEMMRIAAWCLQSDFTKRPSMSVVVKVLEGVMNIEPDLDYNFSIPTLAAATVAHKEVDFGGSTPLLPSVLSGPR</sequence>
<dbReference type="PANTHER" id="PTHR47976:SF30">
    <property type="entry name" value="RECEPTOR-LIKE SERINE_THREONINE-PROTEIN KINASE"/>
    <property type="match status" value="1"/>
</dbReference>
<evidence type="ECO:0000256" key="12">
    <source>
        <dbReference type="ARBA" id="ARBA00022989"/>
    </source>
</evidence>
<dbReference type="InterPro" id="IPR017441">
    <property type="entry name" value="Protein_kinase_ATP_BS"/>
</dbReference>
<evidence type="ECO:0000256" key="1">
    <source>
        <dbReference type="ARBA" id="ARBA00004479"/>
    </source>
</evidence>
<keyword evidence="14" id="KW-1015">Disulfide bond</keyword>
<dbReference type="InterPro" id="IPR000719">
    <property type="entry name" value="Prot_kinase_dom"/>
</dbReference>
<keyword evidence="7" id="KW-0732">Signal</keyword>
<keyword evidence="4" id="KW-0597">Phosphoprotein</keyword>
<dbReference type="InterPro" id="IPR008271">
    <property type="entry name" value="Ser/Thr_kinase_AS"/>
</dbReference>
<dbReference type="CDD" id="cd00028">
    <property type="entry name" value="B_lectin"/>
    <property type="match status" value="1"/>
</dbReference>
<keyword evidence="16" id="KW-0325">Glycoprotein</keyword>
<dbReference type="PANTHER" id="PTHR47976">
    <property type="entry name" value="G-TYPE LECTIN S-RECEPTOR-LIKE SERINE/THREONINE-PROTEIN KINASE SD2-5"/>
    <property type="match status" value="1"/>
</dbReference>
<evidence type="ECO:0000313" key="20">
    <source>
        <dbReference type="Proteomes" id="UP000189703"/>
    </source>
</evidence>
<keyword evidence="12" id="KW-1133">Transmembrane helix</keyword>
<dbReference type="GO" id="GO:0004674">
    <property type="term" value="F:protein serine/threonine kinase activity"/>
    <property type="evidence" value="ECO:0007669"/>
    <property type="project" value="UniProtKB-KW"/>
</dbReference>
<reference evidence="21" key="1">
    <citation type="submission" date="2025-08" db="UniProtKB">
        <authorList>
            <consortium name="RefSeq"/>
        </authorList>
    </citation>
    <scope>IDENTIFICATION</scope>
</reference>
<comment type="subcellular location">
    <subcellularLocation>
        <location evidence="1">Membrane</location>
        <topology evidence="1">Single-pass type I membrane protein</topology>
    </subcellularLocation>
</comment>
<dbReference type="Gene3D" id="2.90.10.30">
    <property type="match status" value="1"/>
</dbReference>
<dbReference type="SUPFAM" id="SSF51110">
    <property type="entry name" value="alpha-D-mannose-specific plant lectins"/>
    <property type="match status" value="1"/>
</dbReference>
<organism evidence="20 21">
    <name type="scientific">Nelumbo nucifera</name>
    <name type="common">Sacred lotus</name>
    <dbReference type="NCBI Taxonomy" id="4432"/>
    <lineage>
        <taxon>Eukaryota</taxon>
        <taxon>Viridiplantae</taxon>
        <taxon>Streptophyta</taxon>
        <taxon>Embryophyta</taxon>
        <taxon>Tracheophyta</taxon>
        <taxon>Spermatophyta</taxon>
        <taxon>Magnoliopsida</taxon>
        <taxon>Proteales</taxon>
        <taxon>Nelumbonaceae</taxon>
        <taxon>Nelumbo</taxon>
    </lineage>
</organism>
<evidence type="ECO:0000256" key="3">
    <source>
        <dbReference type="ARBA" id="ARBA00022536"/>
    </source>
</evidence>
<dbReference type="InterPro" id="IPR036426">
    <property type="entry name" value="Bulb-type_lectin_dom_sf"/>
</dbReference>
<dbReference type="Proteomes" id="UP000189703">
    <property type="component" value="Unplaced"/>
</dbReference>
<dbReference type="SMART" id="SM00108">
    <property type="entry name" value="B_lectin"/>
    <property type="match status" value="1"/>
</dbReference>
<dbReference type="InterPro" id="IPR001480">
    <property type="entry name" value="Bulb-type_lectin_dom"/>
</dbReference>
<evidence type="ECO:0000256" key="4">
    <source>
        <dbReference type="ARBA" id="ARBA00022553"/>
    </source>
</evidence>
<comment type="catalytic activity">
    <reaction evidence="17 19">
        <text>L-threonyl-[protein] + ATP = O-phospho-L-threonyl-[protein] + ADP + H(+)</text>
        <dbReference type="Rhea" id="RHEA:46608"/>
        <dbReference type="Rhea" id="RHEA-COMP:11060"/>
        <dbReference type="Rhea" id="RHEA-COMP:11605"/>
        <dbReference type="ChEBI" id="CHEBI:15378"/>
        <dbReference type="ChEBI" id="CHEBI:30013"/>
        <dbReference type="ChEBI" id="CHEBI:30616"/>
        <dbReference type="ChEBI" id="CHEBI:61977"/>
        <dbReference type="ChEBI" id="CHEBI:456216"/>
        <dbReference type="EC" id="2.7.11.1"/>
    </reaction>
</comment>
<keyword evidence="10 19" id="KW-0418">Kinase</keyword>
<keyword evidence="20" id="KW-1185">Reference proteome</keyword>
<dbReference type="InterPro" id="IPR024171">
    <property type="entry name" value="SRK-like_kinase"/>
</dbReference>
<proteinExistence type="inferred from homology"/>
<dbReference type="EC" id="2.7.11.1" evidence="19"/>
<dbReference type="PROSITE" id="PS50948">
    <property type="entry name" value="PAN"/>
    <property type="match status" value="1"/>
</dbReference>
<comment type="catalytic activity">
    <reaction evidence="18 19">
        <text>L-seryl-[protein] + ATP = O-phospho-L-seryl-[protein] + ADP + H(+)</text>
        <dbReference type="Rhea" id="RHEA:17989"/>
        <dbReference type="Rhea" id="RHEA-COMP:9863"/>
        <dbReference type="Rhea" id="RHEA-COMP:11604"/>
        <dbReference type="ChEBI" id="CHEBI:15378"/>
        <dbReference type="ChEBI" id="CHEBI:29999"/>
        <dbReference type="ChEBI" id="CHEBI:30616"/>
        <dbReference type="ChEBI" id="CHEBI:83421"/>
        <dbReference type="ChEBI" id="CHEBI:456216"/>
        <dbReference type="EC" id="2.7.11.1"/>
    </reaction>
</comment>
<keyword evidence="3" id="KW-0245">EGF-like domain</keyword>
<dbReference type="GeneID" id="104586549"/>
<dbReference type="CDD" id="cd01098">
    <property type="entry name" value="PAN_AP_plant"/>
    <property type="match status" value="1"/>
</dbReference>
<dbReference type="CDD" id="cd14066">
    <property type="entry name" value="STKc_IRAK"/>
    <property type="match status" value="1"/>
</dbReference>
<dbReference type="Pfam" id="PF00069">
    <property type="entry name" value="Pkinase"/>
    <property type="match status" value="1"/>
</dbReference>
<dbReference type="eggNOG" id="ENOG502QUNW">
    <property type="taxonomic scope" value="Eukaryota"/>
</dbReference>
<evidence type="ECO:0000256" key="11">
    <source>
        <dbReference type="ARBA" id="ARBA00022840"/>
    </source>
</evidence>
<dbReference type="PROSITE" id="PS00107">
    <property type="entry name" value="PROTEIN_KINASE_ATP"/>
    <property type="match status" value="1"/>
</dbReference>
<dbReference type="GO" id="GO:0016020">
    <property type="term" value="C:membrane"/>
    <property type="evidence" value="ECO:0007669"/>
    <property type="project" value="UniProtKB-SubCell"/>
</dbReference>
<evidence type="ECO:0000256" key="15">
    <source>
        <dbReference type="ARBA" id="ARBA00023170"/>
    </source>
</evidence>
<keyword evidence="11 19" id="KW-0067">ATP-binding</keyword>
<keyword evidence="9 19" id="KW-0547">Nucleotide-binding</keyword>
<dbReference type="FunFam" id="2.90.10.10:FF:000039">
    <property type="entry name" value="G-type lectin S-receptor-like serine/threonine-protein kinase SD2-5"/>
    <property type="match status" value="1"/>
</dbReference>
<dbReference type="Pfam" id="PF08276">
    <property type="entry name" value="PAN_2"/>
    <property type="match status" value="1"/>
</dbReference>
<dbReference type="GO" id="GO:0004672">
    <property type="term" value="F:protein kinase activity"/>
    <property type="evidence" value="ECO:0000318"/>
    <property type="project" value="GO_Central"/>
</dbReference>
<protein>
    <recommendedName>
        <fullName evidence="19">Receptor-like serine/threonine-protein kinase</fullName>
        <ecNumber evidence="19">2.7.11.1</ecNumber>
    </recommendedName>
</protein>
<dbReference type="FunFam" id="3.30.200.20:FF:000178">
    <property type="entry name" value="serine/threonine-protein kinase PBS1-like"/>
    <property type="match status" value="1"/>
</dbReference>